<proteinExistence type="predicted"/>
<feature type="transmembrane region" description="Helical" evidence="2">
    <location>
        <begin position="80"/>
        <end position="101"/>
    </location>
</feature>
<organism evidence="3 4">
    <name type="scientific">Sphaerisporangium dianthi</name>
    <dbReference type="NCBI Taxonomy" id="1436120"/>
    <lineage>
        <taxon>Bacteria</taxon>
        <taxon>Bacillati</taxon>
        <taxon>Actinomycetota</taxon>
        <taxon>Actinomycetes</taxon>
        <taxon>Streptosporangiales</taxon>
        <taxon>Streptosporangiaceae</taxon>
        <taxon>Sphaerisporangium</taxon>
    </lineage>
</organism>
<evidence type="ECO:0000256" key="2">
    <source>
        <dbReference type="SAM" id="Phobius"/>
    </source>
</evidence>
<evidence type="ECO:0000313" key="4">
    <source>
        <dbReference type="Proteomes" id="UP001596004"/>
    </source>
</evidence>
<feature type="transmembrane region" description="Helical" evidence="2">
    <location>
        <begin position="266"/>
        <end position="286"/>
    </location>
</feature>
<accession>A0ABV9CLH0</accession>
<keyword evidence="2" id="KW-0812">Transmembrane</keyword>
<sequence length="375" mass="38736">MSTAIPRPVPARTPEKPVTSPPPARRADRAPAAGPRTPGVPAALGTSSKGSPRIAVRELLRAVRVSARRAWDEAPGDRRLMYLTGAALAAAGLVQAGIWAVTGGSASGPLSWRKPVTFGLSFGVTTVTLAAVAAYLPMRRWIGWVLSILLCASTAIEVIWVSVQHARGVPSHFNGTNPLDGALFTAAGITIGVTILVMAVMTVLSFVRTTAPAPMAWAIRAGLVALLAAQGVGLWMIFHGEALLDAGADLLTRSMTTYGLAGAMKYAHAVPMHAIQVFMAQAWLLGLSGVGRGRQARLVAAAIAGYASLFAVALLRTAAGLAPFDLSASTLMYLIPAVLLAGSGAATLAHVYRALAGPRSGAPTRAITEAQPIHS</sequence>
<feature type="transmembrane region" description="Helical" evidence="2">
    <location>
        <begin position="219"/>
        <end position="238"/>
    </location>
</feature>
<gene>
    <name evidence="3" type="ORF">ACFO60_24010</name>
</gene>
<keyword evidence="4" id="KW-1185">Reference proteome</keyword>
<evidence type="ECO:0000256" key="1">
    <source>
        <dbReference type="SAM" id="MobiDB-lite"/>
    </source>
</evidence>
<keyword evidence="2" id="KW-1133">Transmembrane helix</keyword>
<dbReference type="Proteomes" id="UP001596004">
    <property type="component" value="Unassembled WGS sequence"/>
</dbReference>
<reference evidence="4" key="1">
    <citation type="journal article" date="2019" name="Int. J. Syst. Evol. Microbiol.">
        <title>The Global Catalogue of Microorganisms (GCM) 10K type strain sequencing project: providing services to taxonomists for standard genome sequencing and annotation.</title>
        <authorList>
            <consortium name="The Broad Institute Genomics Platform"/>
            <consortium name="The Broad Institute Genome Sequencing Center for Infectious Disease"/>
            <person name="Wu L."/>
            <person name="Ma J."/>
        </authorList>
    </citation>
    <scope>NUCLEOTIDE SEQUENCE [LARGE SCALE GENOMIC DNA]</scope>
    <source>
        <strain evidence="4">CGMCC 4.7132</strain>
    </source>
</reference>
<dbReference type="EMBL" id="JBHSFP010000018">
    <property type="protein sequence ID" value="MFC4533838.1"/>
    <property type="molecule type" value="Genomic_DNA"/>
</dbReference>
<feature type="transmembrane region" description="Helical" evidence="2">
    <location>
        <begin position="116"/>
        <end position="136"/>
    </location>
</feature>
<name>A0ABV9CLH0_9ACTN</name>
<feature type="transmembrane region" description="Helical" evidence="2">
    <location>
        <begin position="331"/>
        <end position="352"/>
    </location>
</feature>
<feature type="compositionally biased region" description="Low complexity" evidence="1">
    <location>
        <begin position="30"/>
        <end position="43"/>
    </location>
</feature>
<feature type="transmembrane region" description="Helical" evidence="2">
    <location>
        <begin position="183"/>
        <end position="207"/>
    </location>
</feature>
<protein>
    <submittedName>
        <fullName evidence="3">Uncharacterized protein</fullName>
    </submittedName>
</protein>
<evidence type="ECO:0000313" key="3">
    <source>
        <dbReference type="EMBL" id="MFC4533838.1"/>
    </source>
</evidence>
<comment type="caution">
    <text evidence="3">The sequence shown here is derived from an EMBL/GenBank/DDBJ whole genome shotgun (WGS) entry which is preliminary data.</text>
</comment>
<feature type="transmembrane region" description="Helical" evidence="2">
    <location>
        <begin position="143"/>
        <end position="163"/>
    </location>
</feature>
<keyword evidence="2" id="KW-0472">Membrane</keyword>
<feature type="transmembrane region" description="Helical" evidence="2">
    <location>
        <begin position="298"/>
        <end position="319"/>
    </location>
</feature>
<dbReference type="RefSeq" id="WP_380843674.1">
    <property type="nucleotide sequence ID" value="NZ_JBHSFP010000018.1"/>
</dbReference>
<feature type="region of interest" description="Disordered" evidence="1">
    <location>
        <begin position="1"/>
        <end position="49"/>
    </location>
</feature>